<evidence type="ECO:0000256" key="4">
    <source>
        <dbReference type="ARBA" id="ARBA00022490"/>
    </source>
</evidence>
<evidence type="ECO:0000256" key="9">
    <source>
        <dbReference type="ARBA" id="ARBA00022842"/>
    </source>
</evidence>
<evidence type="ECO:0000256" key="5">
    <source>
        <dbReference type="ARBA" id="ARBA00022694"/>
    </source>
</evidence>
<keyword evidence="6" id="KW-0479">Metal-binding</keyword>
<dbReference type="InterPro" id="IPR003442">
    <property type="entry name" value="T6A_TsaE"/>
</dbReference>
<comment type="similarity">
    <text evidence="2">Belongs to the TsaE family.</text>
</comment>
<keyword evidence="4" id="KW-0963">Cytoplasm</keyword>
<sequence>MLTVSNKNETQALAAKLAKLLPLGSVVTLEGNLGSGKTTFAQGFAKGLGIQRAVKSPTYTIVREYPLDDSASFVHIDAYRLEEGGADTVDFDYLMHDKTIVMIEWARFMADFLPENYIQINFTPLEDDQARSIQVEVIGSVDHPYHQIVKQWLN</sequence>
<dbReference type="RefSeq" id="WP_313794969.1">
    <property type="nucleotide sequence ID" value="NZ_CP102453.1"/>
</dbReference>
<dbReference type="NCBIfam" id="TIGR00150">
    <property type="entry name" value="T6A_YjeE"/>
    <property type="match status" value="1"/>
</dbReference>
<keyword evidence="9" id="KW-0460">Magnesium</keyword>
<proteinExistence type="inferred from homology"/>
<comment type="subcellular location">
    <subcellularLocation>
        <location evidence="1">Cytoplasm</location>
    </subcellularLocation>
</comment>
<dbReference type="InterPro" id="IPR027417">
    <property type="entry name" value="P-loop_NTPase"/>
</dbReference>
<dbReference type="SUPFAM" id="SSF52540">
    <property type="entry name" value="P-loop containing nucleoside triphosphate hydrolases"/>
    <property type="match status" value="1"/>
</dbReference>
<dbReference type="Pfam" id="PF02367">
    <property type="entry name" value="TsaE"/>
    <property type="match status" value="1"/>
</dbReference>
<evidence type="ECO:0000313" key="12">
    <source>
        <dbReference type="Proteomes" id="UP001315967"/>
    </source>
</evidence>
<dbReference type="PANTHER" id="PTHR33540">
    <property type="entry name" value="TRNA THREONYLCARBAMOYLADENOSINE BIOSYNTHESIS PROTEIN TSAE"/>
    <property type="match status" value="1"/>
</dbReference>
<keyword evidence="7" id="KW-0547">Nucleotide-binding</keyword>
<dbReference type="PANTHER" id="PTHR33540:SF2">
    <property type="entry name" value="TRNA THREONYLCARBAMOYLADENOSINE BIOSYNTHESIS PROTEIN TSAE"/>
    <property type="match status" value="1"/>
</dbReference>
<name>A0ABY5PAL8_9LACT</name>
<evidence type="ECO:0000313" key="11">
    <source>
        <dbReference type="EMBL" id="UUX35488.1"/>
    </source>
</evidence>
<evidence type="ECO:0000256" key="1">
    <source>
        <dbReference type="ARBA" id="ARBA00004496"/>
    </source>
</evidence>
<evidence type="ECO:0000256" key="3">
    <source>
        <dbReference type="ARBA" id="ARBA00019010"/>
    </source>
</evidence>
<keyword evidence="8" id="KW-0067">ATP-binding</keyword>
<keyword evidence="12" id="KW-1185">Reference proteome</keyword>
<dbReference type="Gene3D" id="3.40.50.300">
    <property type="entry name" value="P-loop containing nucleotide triphosphate hydrolases"/>
    <property type="match status" value="1"/>
</dbReference>
<keyword evidence="5" id="KW-0819">tRNA processing</keyword>
<evidence type="ECO:0000256" key="2">
    <source>
        <dbReference type="ARBA" id="ARBA00007599"/>
    </source>
</evidence>
<evidence type="ECO:0000256" key="7">
    <source>
        <dbReference type="ARBA" id="ARBA00022741"/>
    </source>
</evidence>
<dbReference type="EMBL" id="CP102453">
    <property type="protein sequence ID" value="UUX35488.1"/>
    <property type="molecule type" value="Genomic_DNA"/>
</dbReference>
<accession>A0ABY5PAL8</accession>
<organism evidence="11 12">
    <name type="scientific">Fundicoccus culcitae</name>
    <dbReference type="NCBI Taxonomy" id="2969821"/>
    <lineage>
        <taxon>Bacteria</taxon>
        <taxon>Bacillati</taxon>
        <taxon>Bacillota</taxon>
        <taxon>Bacilli</taxon>
        <taxon>Lactobacillales</taxon>
        <taxon>Aerococcaceae</taxon>
        <taxon>Fundicoccus</taxon>
    </lineage>
</organism>
<protein>
    <recommendedName>
        <fullName evidence="3">tRNA threonylcarbamoyladenosine biosynthesis protein TsaE</fullName>
    </recommendedName>
    <alternativeName>
        <fullName evidence="10">t(6)A37 threonylcarbamoyladenosine biosynthesis protein TsaE</fullName>
    </alternativeName>
</protein>
<evidence type="ECO:0000256" key="10">
    <source>
        <dbReference type="ARBA" id="ARBA00032441"/>
    </source>
</evidence>
<gene>
    <name evidence="11" type="primary">tsaE</name>
    <name evidence="11" type="ORF">NRE15_07710</name>
</gene>
<evidence type="ECO:0000256" key="6">
    <source>
        <dbReference type="ARBA" id="ARBA00022723"/>
    </source>
</evidence>
<reference evidence="11 12" key="1">
    <citation type="submission" date="2022-08" db="EMBL/GenBank/DDBJ databases">
        <title>Aerococcaceae sp. nov isolated from spoiled eye mask.</title>
        <authorList>
            <person name="Zhou G."/>
            <person name="Xie X.-B."/>
            <person name="Shi Q.-S."/>
            <person name="Wang Y.-S."/>
            <person name="Wen X."/>
            <person name="Peng H."/>
            <person name="Yang X.-J."/>
            <person name="Tao H.-B."/>
            <person name="Huang X.-M."/>
        </authorList>
    </citation>
    <scope>NUCLEOTIDE SEQUENCE [LARGE SCALE GENOMIC DNA]</scope>
    <source>
        <strain evidence="12">DM20194951</strain>
    </source>
</reference>
<dbReference type="Proteomes" id="UP001315967">
    <property type="component" value="Chromosome"/>
</dbReference>
<evidence type="ECO:0000256" key="8">
    <source>
        <dbReference type="ARBA" id="ARBA00022840"/>
    </source>
</evidence>